<evidence type="ECO:0000256" key="1">
    <source>
        <dbReference type="ARBA" id="ARBA00004571"/>
    </source>
</evidence>
<evidence type="ECO:0000256" key="4">
    <source>
        <dbReference type="ARBA" id="ARBA00022692"/>
    </source>
</evidence>
<evidence type="ECO:0000259" key="8">
    <source>
        <dbReference type="SMART" id="SM00965"/>
    </source>
</evidence>
<feature type="domain" description="Secretin/TonB short N-terminal" evidence="8">
    <location>
        <begin position="67"/>
        <end position="118"/>
    </location>
</feature>
<dbReference type="SMART" id="SM00965">
    <property type="entry name" value="STN"/>
    <property type="match status" value="1"/>
</dbReference>
<evidence type="ECO:0000256" key="3">
    <source>
        <dbReference type="ARBA" id="ARBA00022452"/>
    </source>
</evidence>
<gene>
    <name evidence="9" type="ORF">DWW57_16545</name>
</gene>
<evidence type="ECO:0000256" key="7">
    <source>
        <dbReference type="PROSITE-ProRule" id="PRU01360"/>
    </source>
</evidence>
<dbReference type="EMBL" id="QRYC01000033">
    <property type="protein sequence ID" value="RGU54320.1"/>
    <property type="molecule type" value="Genomic_DNA"/>
</dbReference>
<keyword evidence="5 7" id="KW-0472">Membrane</keyword>
<dbReference type="Pfam" id="PF13715">
    <property type="entry name" value="CarbopepD_reg_2"/>
    <property type="match status" value="1"/>
</dbReference>
<accession>A0A412TKM4</accession>
<dbReference type="SUPFAM" id="SSF56935">
    <property type="entry name" value="Porins"/>
    <property type="match status" value="1"/>
</dbReference>
<dbReference type="NCBIfam" id="TIGR04057">
    <property type="entry name" value="SusC_RagA_signa"/>
    <property type="match status" value="1"/>
</dbReference>
<comment type="similarity">
    <text evidence="7">Belongs to the TonB-dependent receptor family.</text>
</comment>
<evidence type="ECO:0000256" key="2">
    <source>
        <dbReference type="ARBA" id="ARBA00022448"/>
    </source>
</evidence>
<keyword evidence="6 7" id="KW-0998">Cell outer membrane</keyword>
<dbReference type="AlphaFoldDB" id="A0A412TKM4"/>
<dbReference type="Gene3D" id="3.55.50.30">
    <property type="match status" value="1"/>
</dbReference>
<evidence type="ECO:0000313" key="9">
    <source>
        <dbReference type="EMBL" id="RGU54320.1"/>
    </source>
</evidence>
<dbReference type="InterPro" id="IPR036942">
    <property type="entry name" value="Beta-barrel_TonB_sf"/>
</dbReference>
<evidence type="ECO:0000256" key="6">
    <source>
        <dbReference type="ARBA" id="ARBA00023237"/>
    </source>
</evidence>
<dbReference type="Gene3D" id="2.40.170.20">
    <property type="entry name" value="TonB-dependent receptor, beta-barrel domain"/>
    <property type="match status" value="1"/>
</dbReference>
<dbReference type="InterPro" id="IPR023996">
    <property type="entry name" value="TonB-dep_OMP_SusC/RagA"/>
</dbReference>
<dbReference type="Gene3D" id="2.60.40.1120">
    <property type="entry name" value="Carboxypeptidase-like, regulatory domain"/>
    <property type="match status" value="1"/>
</dbReference>
<evidence type="ECO:0000313" key="10">
    <source>
        <dbReference type="Proteomes" id="UP000284243"/>
    </source>
</evidence>
<proteinExistence type="inferred from homology"/>
<dbReference type="Gene3D" id="2.170.130.10">
    <property type="entry name" value="TonB-dependent receptor, plug domain"/>
    <property type="match status" value="1"/>
</dbReference>
<dbReference type="RefSeq" id="WP_022160380.1">
    <property type="nucleotide sequence ID" value="NZ_CABJFF010000019.1"/>
</dbReference>
<organism evidence="9 10">
    <name type="scientific">Odoribacter splanchnicus</name>
    <dbReference type="NCBI Taxonomy" id="28118"/>
    <lineage>
        <taxon>Bacteria</taxon>
        <taxon>Pseudomonadati</taxon>
        <taxon>Bacteroidota</taxon>
        <taxon>Bacteroidia</taxon>
        <taxon>Bacteroidales</taxon>
        <taxon>Odoribacteraceae</taxon>
        <taxon>Odoribacter</taxon>
    </lineage>
</organism>
<keyword evidence="2 7" id="KW-0813">Transport</keyword>
<keyword evidence="3 7" id="KW-1134">Transmembrane beta strand</keyword>
<dbReference type="GO" id="GO:0009279">
    <property type="term" value="C:cell outer membrane"/>
    <property type="evidence" value="ECO:0007669"/>
    <property type="project" value="UniProtKB-SubCell"/>
</dbReference>
<reference evidence="9 10" key="1">
    <citation type="submission" date="2018-08" db="EMBL/GenBank/DDBJ databases">
        <title>A genome reference for cultivated species of the human gut microbiota.</title>
        <authorList>
            <person name="Zou Y."/>
            <person name="Xue W."/>
            <person name="Luo G."/>
        </authorList>
    </citation>
    <scope>NUCLEOTIDE SEQUENCE [LARGE SCALE GENOMIC DNA]</scope>
    <source>
        <strain evidence="9 10">AF16-14</strain>
    </source>
</reference>
<dbReference type="InterPro" id="IPR037066">
    <property type="entry name" value="Plug_dom_sf"/>
</dbReference>
<protein>
    <submittedName>
        <fullName evidence="9">SusC/RagA family TonB-linked outer membrane protein</fullName>
    </submittedName>
</protein>
<dbReference type="NCBIfam" id="TIGR04056">
    <property type="entry name" value="OMP_RagA_SusC"/>
    <property type="match status" value="1"/>
</dbReference>
<dbReference type="Pfam" id="PF07715">
    <property type="entry name" value="Plug"/>
    <property type="match status" value="1"/>
</dbReference>
<dbReference type="Pfam" id="PF07660">
    <property type="entry name" value="STN"/>
    <property type="match status" value="1"/>
</dbReference>
<sequence length="1173" mass="132369">MKKMRTKPLFGRGKLQKMLLVTRIGLLCILAFNITAAANVFSQAFNLKMKNVTLEEVLLEIQKKSSFDIICNSEQISNIKNLSVKVENANVEEILKQCLKGTVLSYEIVDNTVVIYEQKRLEAAPQQTKIVIKGLILEADGRPLPGAAVYLKGNKVIGTVSDVDGNFQLSVSPDLIGKETLVVSFVGLKTKEMPLKKEPYRITMEAEATQLNDVVVTGYQTLSKERATGSFAVLTNKDFEHKLQPGIISRIEGMAAGLTNYKGDLRIRGKATISGVSTPLYVVDGVPYEGSLDAINPSEIANITILKDATAASIYGSRSANGVIVIMTKKGAGKSTIEYNGSVVITPLRDDRDYLNLMNSEELVDWQVEMFNTYHSPYSSSDKRYYQNEVLNLLYENEAGNISDDEMNRQLNIYRNRNNYNELKDNFLRTAITHQHNLALRGSSDRYQYSASVNYMQNILQTKGQDNDRVGFNLRSSYNFFEWLRADLGVVGSYTKADYDNGFTPSTYLTGGRASYQTLFDEDGNPLNWYQTKSQSEIDRLVGLGLNDESFYPLEEMHRKSYFSKSNYSNVNVALNVKVIEGLDVDLRYQLEKNNSLVQNYYAPQSYTLRNQINNSSIVNADGSIKHLIPEGGYIDETRSDKNSYTLRAQINFNRTFDEKHEVSAIAGGERRAVHSTSTYVEKYGYDKVSLAHKYLDEATLNQTQQGTEAINNSYTHVPNGYPDTFGDKEDRYVSFYGNASYTYDRRYAITGSIRMDQSNLFGTNPKYQYKPLWSVGVSWHMAQEKFMGNMDWLDQLSIRFTKGINGNIAKQSGPYMIVYSAGINSWTGEYSSSVSSPPNSGLRWERTNQTNLGIDFSFFNNRLGGSFDYYAKNTSDLLGSIATDPTSGWGSLTMNYAEMYNHGYEIVLNSVNIQTRDFRWATNINFSYNKNRITKLENSSNSVSSYISGTNTREGMAMGTLFSVRWAGLDESGNPQAYKKDGTIVKSLADLTVEDLVRSGTSIPPYSASMSNMLTYKGFDLSFMFLYYGGHVMRDVMPQYFTSTTGTTNVDRSIRNYWKSPEDSNDPDKAPAFMRNASTNYTYLWYAADKHIKKANYIKLKEVTLSYNLPERWLKKAFISGMSINAQIQNIWWWGSQKRRLNPESWNGTSLTSISRSALDPTIYTLGLSLKF</sequence>
<evidence type="ECO:0000256" key="5">
    <source>
        <dbReference type="ARBA" id="ARBA00023136"/>
    </source>
</evidence>
<dbReference type="InterPro" id="IPR012910">
    <property type="entry name" value="Plug_dom"/>
</dbReference>
<dbReference type="InterPro" id="IPR011662">
    <property type="entry name" value="Secretin/TonB_short_N"/>
</dbReference>
<dbReference type="InterPro" id="IPR039426">
    <property type="entry name" value="TonB-dep_rcpt-like"/>
</dbReference>
<dbReference type="InterPro" id="IPR023997">
    <property type="entry name" value="TonB-dep_OMP_SusC/RagA_CS"/>
</dbReference>
<comment type="caution">
    <text evidence="9">The sequence shown here is derived from an EMBL/GenBank/DDBJ whole genome shotgun (WGS) entry which is preliminary data.</text>
</comment>
<dbReference type="SUPFAM" id="SSF49464">
    <property type="entry name" value="Carboxypeptidase regulatory domain-like"/>
    <property type="match status" value="1"/>
</dbReference>
<dbReference type="Proteomes" id="UP000284243">
    <property type="component" value="Unassembled WGS sequence"/>
</dbReference>
<keyword evidence="4 7" id="KW-0812">Transmembrane</keyword>
<dbReference type="PROSITE" id="PS52016">
    <property type="entry name" value="TONB_DEPENDENT_REC_3"/>
    <property type="match status" value="1"/>
</dbReference>
<dbReference type="InterPro" id="IPR008969">
    <property type="entry name" value="CarboxyPept-like_regulatory"/>
</dbReference>
<comment type="subcellular location">
    <subcellularLocation>
        <location evidence="1 7">Cell outer membrane</location>
        <topology evidence="1 7">Multi-pass membrane protein</topology>
    </subcellularLocation>
</comment>
<name>A0A412TKM4_9BACT</name>